<dbReference type="CDD" id="cd15492">
    <property type="entry name" value="PHD_BRPF_JADE_like"/>
    <property type="match status" value="1"/>
</dbReference>
<dbReference type="Gene3D" id="3.30.40.10">
    <property type="entry name" value="Zinc/RING finger domain, C3HC4 (zinc finger)"/>
    <property type="match status" value="2"/>
</dbReference>
<feature type="region of interest" description="Disordered" evidence="5">
    <location>
        <begin position="58"/>
        <end position="204"/>
    </location>
</feature>
<evidence type="ECO:0000259" key="7">
    <source>
        <dbReference type="PROSITE" id="PS51805"/>
    </source>
</evidence>
<evidence type="ECO:0000256" key="5">
    <source>
        <dbReference type="SAM" id="MobiDB-lite"/>
    </source>
</evidence>
<dbReference type="SMART" id="SM00249">
    <property type="entry name" value="PHD"/>
    <property type="match status" value="2"/>
</dbReference>
<dbReference type="GO" id="GO:0008270">
    <property type="term" value="F:zinc ion binding"/>
    <property type="evidence" value="ECO:0007669"/>
    <property type="project" value="UniProtKB-KW"/>
</dbReference>
<dbReference type="PROSITE" id="PS50016">
    <property type="entry name" value="ZF_PHD_2"/>
    <property type="match status" value="1"/>
</dbReference>
<feature type="compositionally biased region" description="Acidic residues" evidence="5">
    <location>
        <begin position="175"/>
        <end position="184"/>
    </location>
</feature>
<dbReference type="InterPro" id="IPR019786">
    <property type="entry name" value="Zinc_finger_PHD-type_CS"/>
</dbReference>
<feature type="compositionally biased region" description="Low complexity" evidence="5">
    <location>
        <begin position="192"/>
        <end position="204"/>
    </location>
</feature>
<gene>
    <name evidence="8" type="ORF">CVIRNUC_001310</name>
</gene>
<feature type="domain" description="PHD-type" evidence="7">
    <location>
        <begin position="274"/>
        <end position="397"/>
    </location>
</feature>
<dbReference type="AlphaFoldDB" id="A0AAV1HST0"/>
<dbReference type="InterPro" id="IPR034732">
    <property type="entry name" value="EPHD"/>
</dbReference>
<dbReference type="Proteomes" id="UP001314263">
    <property type="component" value="Unassembled WGS sequence"/>
</dbReference>
<keyword evidence="3" id="KW-0862">Zinc</keyword>
<comment type="caution">
    <text evidence="8">The sequence shown here is derived from an EMBL/GenBank/DDBJ whole genome shotgun (WGS) entry which is preliminary data.</text>
</comment>
<dbReference type="PANTHER" id="PTHR13793">
    <property type="entry name" value="PHD FINGER PROTEINS"/>
    <property type="match status" value="1"/>
</dbReference>
<evidence type="ECO:0000313" key="8">
    <source>
        <dbReference type="EMBL" id="CAK0741246.1"/>
    </source>
</evidence>
<reference evidence="8 9" key="1">
    <citation type="submission" date="2023-10" db="EMBL/GenBank/DDBJ databases">
        <authorList>
            <person name="Maclean D."/>
            <person name="Macfadyen A."/>
        </authorList>
    </citation>
    <scope>NUCLEOTIDE SEQUENCE [LARGE SCALE GENOMIC DNA]</scope>
</reference>
<evidence type="ECO:0000256" key="2">
    <source>
        <dbReference type="ARBA" id="ARBA00022771"/>
    </source>
</evidence>
<evidence type="ECO:0000259" key="6">
    <source>
        <dbReference type="PROSITE" id="PS50016"/>
    </source>
</evidence>
<dbReference type="CDD" id="cd15571">
    <property type="entry name" value="ePHD"/>
    <property type="match status" value="1"/>
</dbReference>
<dbReference type="InterPro" id="IPR001965">
    <property type="entry name" value="Znf_PHD"/>
</dbReference>
<dbReference type="PROSITE" id="PS51805">
    <property type="entry name" value="EPHD"/>
    <property type="match status" value="1"/>
</dbReference>
<feature type="compositionally biased region" description="Low complexity" evidence="5">
    <location>
        <begin position="77"/>
        <end position="89"/>
    </location>
</feature>
<keyword evidence="1" id="KW-0479">Metal-binding</keyword>
<evidence type="ECO:0000256" key="1">
    <source>
        <dbReference type="ARBA" id="ARBA00022723"/>
    </source>
</evidence>
<feature type="compositionally biased region" description="Acidic residues" evidence="5">
    <location>
        <begin position="101"/>
        <end position="141"/>
    </location>
</feature>
<dbReference type="InterPro" id="IPR050701">
    <property type="entry name" value="Histone_Mod_Regulator"/>
</dbReference>
<dbReference type="PROSITE" id="PS01359">
    <property type="entry name" value="ZF_PHD_1"/>
    <property type="match status" value="1"/>
</dbReference>
<dbReference type="Pfam" id="PF13831">
    <property type="entry name" value="PHD_2"/>
    <property type="match status" value="1"/>
</dbReference>
<dbReference type="PANTHER" id="PTHR13793:SF107">
    <property type="entry name" value="BROMODOMAIN-CONTAINING PROTEIN HOMOLOG"/>
    <property type="match status" value="1"/>
</dbReference>
<dbReference type="InterPro" id="IPR011011">
    <property type="entry name" value="Znf_FYVE_PHD"/>
</dbReference>
<keyword evidence="2 4" id="KW-0863">Zinc-finger</keyword>
<feature type="domain" description="PHD-type" evidence="6">
    <location>
        <begin position="217"/>
        <end position="269"/>
    </location>
</feature>
<accession>A0AAV1HST0</accession>
<evidence type="ECO:0000256" key="3">
    <source>
        <dbReference type="ARBA" id="ARBA00022833"/>
    </source>
</evidence>
<name>A0AAV1HST0_9CHLO</name>
<protein>
    <submittedName>
        <fullName evidence="8">Uncharacterized protein</fullName>
    </submittedName>
</protein>
<dbReference type="InterPro" id="IPR013083">
    <property type="entry name" value="Znf_RING/FYVE/PHD"/>
</dbReference>
<dbReference type="GO" id="GO:0006357">
    <property type="term" value="P:regulation of transcription by RNA polymerase II"/>
    <property type="evidence" value="ECO:0007669"/>
    <property type="project" value="TreeGrafter"/>
</dbReference>
<evidence type="ECO:0000313" key="9">
    <source>
        <dbReference type="Proteomes" id="UP001314263"/>
    </source>
</evidence>
<sequence>MAAEESQIQPATGTSPDASVLHLTAAQLHRLSRHIQVLSELTLQLKARRDGSFHVAAGALQTAAQSKQLNRPTGRSGQKPKFQAPQKPKAGPRKRRRQSIEEEPEEHSEDSDASGVDLEAEEPEFDSGSGDSDESQAEEATPEPKAELQQKRSKPRRTSARQTPKAGKRAKQKDSDDEAEDSDDPGQKEEAAAQAAAGREPARLASLRPVPYAPRDQEHCDVCGSAEGWDRNAILLCDGRGCSVALHQHCCGVADIPEGDWLCDGCAAGVPPREHRCLLCPVSGGALRRVAGTGPVKLPPGADLKQGAWLHLACGVWTPEVYFEQAAELQGPRLDNLTIERVELCCGICKQGGGSVVQCCFGKCTRPFHILCARQHGNAGILRVADGLLLCFCEMHSKERFARTRQQMTDEVPAGLEPALPDEAPPAELNEYELQRERNIKRNRQRLAEIETTLH</sequence>
<organism evidence="8 9">
    <name type="scientific">Coccomyxa viridis</name>
    <dbReference type="NCBI Taxonomy" id="1274662"/>
    <lineage>
        <taxon>Eukaryota</taxon>
        <taxon>Viridiplantae</taxon>
        <taxon>Chlorophyta</taxon>
        <taxon>core chlorophytes</taxon>
        <taxon>Trebouxiophyceae</taxon>
        <taxon>Trebouxiophyceae incertae sedis</taxon>
        <taxon>Coccomyxaceae</taxon>
        <taxon>Coccomyxa</taxon>
    </lineage>
</organism>
<dbReference type="Pfam" id="PF13832">
    <property type="entry name" value="zf-HC5HC2H_2"/>
    <property type="match status" value="1"/>
</dbReference>
<proteinExistence type="predicted"/>
<dbReference type="InterPro" id="IPR019787">
    <property type="entry name" value="Znf_PHD-finger"/>
</dbReference>
<evidence type="ECO:0000256" key="4">
    <source>
        <dbReference type="PROSITE-ProRule" id="PRU00146"/>
    </source>
</evidence>
<dbReference type="EMBL" id="CAUYUE010000002">
    <property type="protein sequence ID" value="CAK0741246.1"/>
    <property type="molecule type" value="Genomic_DNA"/>
</dbReference>
<keyword evidence="9" id="KW-1185">Reference proteome</keyword>
<feature type="compositionally biased region" description="Polar residues" evidence="5">
    <location>
        <begin position="62"/>
        <end position="76"/>
    </location>
</feature>
<dbReference type="SUPFAM" id="SSF57903">
    <property type="entry name" value="FYVE/PHD zinc finger"/>
    <property type="match status" value="1"/>
</dbReference>